<dbReference type="CDD" id="cd01572">
    <property type="entry name" value="QPRTase"/>
    <property type="match status" value="1"/>
</dbReference>
<keyword evidence="17" id="KW-1185">Reference proteome</keyword>
<dbReference type="Pfam" id="PF01729">
    <property type="entry name" value="QRPTase_C"/>
    <property type="match status" value="1"/>
</dbReference>
<evidence type="ECO:0000256" key="5">
    <source>
        <dbReference type="ARBA" id="ARBA00011944"/>
    </source>
</evidence>
<evidence type="ECO:0000256" key="12">
    <source>
        <dbReference type="PIRNR" id="PIRNR006250"/>
    </source>
</evidence>
<dbReference type="EMBL" id="AP018042">
    <property type="protein sequence ID" value="BAX79002.1"/>
    <property type="molecule type" value="Genomic_DNA"/>
</dbReference>
<evidence type="ECO:0000256" key="13">
    <source>
        <dbReference type="PIRSR" id="PIRSR006250-1"/>
    </source>
</evidence>
<dbReference type="InterPro" id="IPR004393">
    <property type="entry name" value="NadC"/>
</dbReference>
<evidence type="ECO:0000256" key="2">
    <source>
        <dbReference type="ARBA" id="ARBA00004893"/>
    </source>
</evidence>
<dbReference type="OrthoDB" id="9782546at2"/>
<comment type="function">
    <text evidence="1">Involved in the catabolism of quinolinic acid (QA).</text>
</comment>
<dbReference type="Gene3D" id="3.20.20.70">
    <property type="entry name" value="Aldolase class I"/>
    <property type="match status" value="1"/>
</dbReference>
<feature type="binding site" evidence="13">
    <location>
        <position position="102"/>
    </location>
    <ligand>
        <name>substrate</name>
    </ligand>
</feature>
<dbReference type="KEGG" id="mbas:ALGA_0612"/>
<evidence type="ECO:0000256" key="6">
    <source>
        <dbReference type="ARBA" id="ARBA00022642"/>
    </source>
</evidence>
<feature type="binding site" evidence="13">
    <location>
        <position position="159"/>
    </location>
    <ligand>
        <name>substrate</name>
    </ligand>
</feature>
<feature type="binding site" evidence="13">
    <location>
        <position position="220"/>
    </location>
    <ligand>
        <name>substrate</name>
    </ligand>
</feature>
<evidence type="ECO:0000259" key="14">
    <source>
        <dbReference type="Pfam" id="PF01729"/>
    </source>
</evidence>
<feature type="binding site" evidence="13">
    <location>
        <begin position="135"/>
        <end position="137"/>
    </location>
    <ligand>
        <name>substrate</name>
    </ligand>
</feature>
<dbReference type="SUPFAM" id="SSF51690">
    <property type="entry name" value="Nicotinate/Quinolinate PRTase C-terminal domain-like"/>
    <property type="match status" value="1"/>
</dbReference>
<keyword evidence="6" id="KW-0662">Pyridine nucleotide biosynthesis</keyword>
<feature type="binding site" evidence="13">
    <location>
        <begin position="264"/>
        <end position="266"/>
    </location>
    <ligand>
        <name>substrate</name>
    </ligand>
</feature>
<dbReference type="GO" id="GO:0034213">
    <property type="term" value="P:quinolinate catabolic process"/>
    <property type="evidence" value="ECO:0007669"/>
    <property type="project" value="TreeGrafter"/>
</dbReference>
<keyword evidence="7 12" id="KW-0328">Glycosyltransferase</keyword>
<dbReference type="Gene3D" id="3.90.1170.20">
    <property type="entry name" value="Quinolinate phosphoribosyl transferase, N-terminal domain"/>
    <property type="match status" value="1"/>
</dbReference>
<evidence type="ECO:0000259" key="15">
    <source>
        <dbReference type="Pfam" id="PF02749"/>
    </source>
</evidence>
<dbReference type="Proteomes" id="UP000218267">
    <property type="component" value="Chromosome"/>
</dbReference>
<evidence type="ECO:0000256" key="9">
    <source>
        <dbReference type="ARBA" id="ARBA00033102"/>
    </source>
</evidence>
<evidence type="ECO:0000256" key="8">
    <source>
        <dbReference type="ARBA" id="ARBA00022679"/>
    </source>
</evidence>
<comment type="pathway">
    <text evidence="2">Cofactor biosynthesis; NAD(+) biosynthesis; nicotinate D-ribonucleotide from quinolinate: step 1/1.</text>
</comment>
<feature type="domain" description="Quinolinate phosphoribosyl transferase N-terminal" evidence="15">
    <location>
        <begin position="27"/>
        <end position="112"/>
    </location>
</feature>
<evidence type="ECO:0000256" key="3">
    <source>
        <dbReference type="ARBA" id="ARBA00009400"/>
    </source>
</evidence>
<feature type="binding site" evidence="13">
    <location>
        <position position="169"/>
    </location>
    <ligand>
        <name>substrate</name>
    </ligand>
</feature>
<dbReference type="NCBIfam" id="TIGR00078">
    <property type="entry name" value="nadC"/>
    <property type="match status" value="1"/>
</dbReference>
<protein>
    <recommendedName>
        <fullName evidence="11">Probable nicotinate-nucleotide pyrophosphorylase [carboxylating]</fullName>
        <ecNumber evidence="5">2.4.2.19</ecNumber>
    </recommendedName>
    <alternativeName>
        <fullName evidence="9">Quinolinate phosphoribosyltransferase [decarboxylating]</fullName>
    </alternativeName>
</protein>
<dbReference type="UniPathway" id="UPA00253">
    <property type="reaction ID" value="UER00331"/>
</dbReference>
<feature type="binding site" evidence="13">
    <location>
        <position position="199"/>
    </location>
    <ligand>
        <name>substrate</name>
    </ligand>
</feature>
<evidence type="ECO:0000256" key="10">
    <source>
        <dbReference type="ARBA" id="ARBA00047445"/>
    </source>
</evidence>
<dbReference type="FunFam" id="3.20.20.70:FF:000030">
    <property type="entry name" value="Nicotinate-nucleotide pyrophosphorylase, carboxylating"/>
    <property type="match status" value="1"/>
</dbReference>
<comment type="similarity">
    <text evidence="3 12">Belongs to the NadC/ModD family.</text>
</comment>
<dbReference type="SUPFAM" id="SSF54675">
    <property type="entry name" value="Nicotinate/Quinolinate PRTase N-terminal domain-like"/>
    <property type="match status" value="1"/>
</dbReference>
<accession>A0A1Y1CG38</accession>
<dbReference type="PANTHER" id="PTHR32179:SF3">
    <property type="entry name" value="NICOTINATE-NUCLEOTIDE PYROPHOSPHORYLASE [CARBOXYLATING]"/>
    <property type="match status" value="1"/>
</dbReference>
<dbReference type="FunFam" id="3.90.1170.20:FF:000001">
    <property type="entry name" value="Nicotinate-nucleotide diphosphorylase (Carboxylating)"/>
    <property type="match status" value="1"/>
</dbReference>
<reference evidence="17" key="2">
    <citation type="journal article" date="2020" name="Antonie Van Leeuwenhoek">
        <title>Labilibaculum antarcticum sp. nov., a novel facultative anaerobic, psychrotorelant bacterium isolated from marine sediment of Antarctica.</title>
        <authorList>
            <person name="Watanabe M."/>
            <person name="Kojima H."/>
            <person name="Fukui M."/>
        </authorList>
    </citation>
    <scope>NUCLEOTIDE SEQUENCE [LARGE SCALE GENOMIC DNA]</scope>
    <source>
        <strain evidence="17">SPP2</strain>
    </source>
</reference>
<dbReference type="InterPro" id="IPR013785">
    <property type="entry name" value="Aldolase_TIM"/>
</dbReference>
<evidence type="ECO:0000256" key="7">
    <source>
        <dbReference type="ARBA" id="ARBA00022676"/>
    </source>
</evidence>
<feature type="binding site" evidence="13">
    <location>
        <begin position="243"/>
        <end position="245"/>
    </location>
    <ligand>
        <name>substrate</name>
    </ligand>
</feature>
<dbReference type="InterPro" id="IPR036068">
    <property type="entry name" value="Nicotinate_pribotase-like_C"/>
</dbReference>
<dbReference type="Pfam" id="PF02749">
    <property type="entry name" value="QRPTase_N"/>
    <property type="match status" value="1"/>
</dbReference>
<comment type="subunit">
    <text evidence="4">Hexamer formed by 3 homodimers.</text>
</comment>
<dbReference type="GO" id="GO:0009435">
    <property type="term" value="P:NAD+ biosynthetic process"/>
    <property type="evidence" value="ECO:0007669"/>
    <property type="project" value="UniProtKB-UniPathway"/>
</dbReference>
<evidence type="ECO:0000256" key="4">
    <source>
        <dbReference type="ARBA" id="ARBA00011218"/>
    </source>
</evidence>
<dbReference type="PANTHER" id="PTHR32179">
    <property type="entry name" value="NICOTINATE-NUCLEOTIDE PYROPHOSPHORYLASE [CARBOXYLATING]"/>
    <property type="match status" value="1"/>
</dbReference>
<evidence type="ECO:0000256" key="1">
    <source>
        <dbReference type="ARBA" id="ARBA00003237"/>
    </source>
</evidence>
<feature type="domain" description="Quinolinate phosphoribosyl transferase C-terminal" evidence="14">
    <location>
        <begin position="114"/>
        <end position="277"/>
    </location>
</feature>
<gene>
    <name evidence="16" type="ORF">ALGA_0612</name>
</gene>
<sequence length="283" mass="30835">MQESEFNIQEIELIINHAFREDIGSGDITTNNIVPKNTLAAASMTAKADGIIAGLNIAKMIFRKLDENLEWNPKIIDGDRVVKGDVILEMKGTFRALLTGERLALNLLQRMSGIATETAKYVAAVKETKVKILDTRKTVPGLRTFDKYAVKMGGGTNHRIGLYDMVMIKDNHIMMAGSITAAVEQIRKAVSSEITVEVETTNLIEVKEAVNAGADIIMLDNMSNELMKEAVDYISGRALVEASGNMNLERISGVAKTGVDFISIGALTHSVVALDISQNIIIK</sequence>
<dbReference type="EC" id="2.4.2.19" evidence="5"/>
<organism evidence="16 17">
    <name type="scientific">Labilibaculum antarcticum</name>
    <dbReference type="NCBI Taxonomy" id="1717717"/>
    <lineage>
        <taxon>Bacteria</taxon>
        <taxon>Pseudomonadati</taxon>
        <taxon>Bacteroidota</taxon>
        <taxon>Bacteroidia</taxon>
        <taxon>Marinilabiliales</taxon>
        <taxon>Marinifilaceae</taxon>
        <taxon>Labilibaculum</taxon>
    </lineage>
</organism>
<evidence type="ECO:0000313" key="17">
    <source>
        <dbReference type="Proteomes" id="UP000218267"/>
    </source>
</evidence>
<evidence type="ECO:0000256" key="11">
    <source>
        <dbReference type="ARBA" id="ARBA00069173"/>
    </source>
</evidence>
<reference evidence="16 17" key="1">
    <citation type="journal article" date="2018" name="Mar. Genomics">
        <title>Complete genome sequence of Marinifilaceae bacterium strain SPP2, isolated from the Antarctic marine sediment.</title>
        <authorList>
            <person name="Watanabe M."/>
            <person name="Kojima H."/>
            <person name="Fukui M."/>
        </authorList>
    </citation>
    <scope>NUCLEOTIDE SEQUENCE [LARGE SCALE GENOMIC DNA]</scope>
    <source>
        <strain evidence="16 17">SPP2</strain>
    </source>
</reference>
<comment type="catalytic activity">
    <reaction evidence="10">
        <text>nicotinate beta-D-ribonucleotide + CO2 + diphosphate = quinolinate + 5-phospho-alpha-D-ribose 1-diphosphate + 2 H(+)</text>
        <dbReference type="Rhea" id="RHEA:12733"/>
        <dbReference type="ChEBI" id="CHEBI:15378"/>
        <dbReference type="ChEBI" id="CHEBI:16526"/>
        <dbReference type="ChEBI" id="CHEBI:29959"/>
        <dbReference type="ChEBI" id="CHEBI:33019"/>
        <dbReference type="ChEBI" id="CHEBI:57502"/>
        <dbReference type="ChEBI" id="CHEBI:58017"/>
        <dbReference type="EC" id="2.4.2.19"/>
    </reaction>
</comment>
<dbReference type="InterPro" id="IPR002638">
    <property type="entry name" value="Quinolinate_PRibosylTrfase_C"/>
</dbReference>
<dbReference type="InterPro" id="IPR022412">
    <property type="entry name" value="Quinolinate_PRibosylTrfase_N"/>
</dbReference>
<proteinExistence type="inferred from homology"/>
<keyword evidence="8 12" id="KW-0808">Transferase</keyword>
<dbReference type="PIRSF" id="PIRSF006250">
    <property type="entry name" value="NadC_ModD"/>
    <property type="match status" value="1"/>
</dbReference>
<dbReference type="RefSeq" id="WP_096427907.1">
    <property type="nucleotide sequence ID" value="NZ_AP018042.1"/>
</dbReference>
<evidence type="ECO:0000313" key="16">
    <source>
        <dbReference type="EMBL" id="BAX79002.1"/>
    </source>
</evidence>
<dbReference type="GO" id="GO:0004514">
    <property type="term" value="F:nicotinate-nucleotide diphosphorylase (carboxylating) activity"/>
    <property type="evidence" value="ECO:0007669"/>
    <property type="project" value="UniProtKB-EC"/>
</dbReference>
<dbReference type="GO" id="GO:0005737">
    <property type="term" value="C:cytoplasm"/>
    <property type="evidence" value="ECO:0007669"/>
    <property type="project" value="TreeGrafter"/>
</dbReference>
<name>A0A1Y1CG38_9BACT</name>
<dbReference type="InterPro" id="IPR027277">
    <property type="entry name" value="NadC/ModD"/>
</dbReference>
<dbReference type="InterPro" id="IPR037128">
    <property type="entry name" value="Quinolinate_PRibosylTase_N_sf"/>
</dbReference>
<dbReference type="AlphaFoldDB" id="A0A1Y1CG38"/>